<dbReference type="Pfam" id="PF00612">
    <property type="entry name" value="IQ"/>
    <property type="match status" value="1"/>
</dbReference>
<proteinExistence type="predicted"/>
<dbReference type="CDD" id="cd23767">
    <property type="entry name" value="IQCD"/>
    <property type="match status" value="1"/>
</dbReference>
<evidence type="ECO:0000313" key="1">
    <source>
        <dbReference type="EMBL" id="GFN73900.1"/>
    </source>
</evidence>
<gene>
    <name evidence="1" type="ORF">PoB_000040600</name>
</gene>
<sequence length="103" mass="12356">MATSPKNNKPEEHLVLDLSHVELDAPDYESIRQQRMDRNRRTMEVDQNGAETNAAVQIQRFYRGHQGRKEYTNRLFAKYEQEEKLRWEKMEQQVHEGQLLVNK</sequence>
<organism evidence="1 2">
    <name type="scientific">Plakobranchus ocellatus</name>
    <dbReference type="NCBI Taxonomy" id="259542"/>
    <lineage>
        <taxon>Eukaryota</taxon>
        <taxon>Metazoa</taxon>
        <taxon>Spiralia</taxon>
        <taxon>Lophotrochozoa</taxon>
        <taxon>Mollusca</taxon>
        <taxon>Gastropoda</taxon>
        <taxon>Heterobranchia</taxon>
        <taxon>Euthyneura</taxon>
        <taxon>Panpulmonata</taxon>
        <taxon>Sacoglossa</taxon>
        <taxon>Placobranchoidea</taxon>
        <taxon>Plakobranchidae</taxon>
        <taxon>Plakobranchus</taxon>
    </lineage>
</organism>
<dbReference type="SMART" id="SM00015">
    <property type="entry name" value="IQ"/>
    <property type="match status" value="1"/>
</dbReference>
<dbReference type="Gene3D" id="1.20.5.190">
    <property type="match status" value="1"/>
</dbReference>
<dbReference type="InterPro" id="IPR000048">
    <property type="entry name" value="IQ_motif_EF-hand-BS"/>
</dbReference>
<dbReference type="AlphaFoldDB" id="A0AAV3XV41"/>
<name>A0AAV3XV41_9GAST</name>
<comment type="caution">
    <text evidence="1">The sequence shown here is derived from an EMBL/GenBank/DDBJ whole genome shotgun (WGS) entry which is preliminary data.</text>
</comment>
<dbReference type="EMBL" id="BLXT01000055">
    <property type="protein sequence ID" value="GFN73900.1"/>
    <property type="molecule type" value="Genomic_DNA"/>
</dbReference>
<dbReference type="Proteomes" id="UP000735302">
    <property type="component" value="Unassembled WGS sequence"/>
</dbReference>
<evidence type="ECO:0000313" key="2">
    <source>
        <dbReference type="Proteomes" id="UP000735302"/>
    </source>
</evidence>
<protein>
    <submittedName>
        <fullName evidence="1">Schwannomin-interacting protein 1</fullName>
    </submittedName>
</protein>
<accession>A0AAV3XV41</accession>
<dbReference type="PROSITE" id="PS50096">
    <property type="entry name" value="IQ"/>
    <property type="match status" value="1"/>
</dbReference>
<keyword evidence="2" id="KW-1185">Reference proteome</keyword>
<reference evidence="1 2" key="1">
    <citation type="journal article" date="2021" name="Elife">
        <title>Chloroplast acquisition without the gene transfer in kleptoplastic sea slugs, Plakobranchus ocellatus.</title>
        <authorList>
            <person name="Maeda T."/>
            <person name="Takahashi S."/>
            <person name="Yoshida T."/>
            <person name="Shimamura S."/>
            <person name="Takaki Y."/>
            <person name="Nagai Y."/>
            <person name="Toyoda A."/>
            <person name="Suzuki Y."/>
            <person name="Arimoto A."/>
            <person name="Ishii H."/>
            <person name="Satoh N."/>
            <person name="Nishiyama T."/>
            <person name="Hasebe M."/>
            <person name="Maruyama T."/>
            <person name="Minagawa J."/>
            <person name="Obokata J."/>
            <person name="Shigenobu S."/>
        </authorList>
    </citation>
    <scope>NUCLEOTIDE SEQUENCE [LARGE SCALE GENOMIC DNA]</scope>
</reference>